<evidence type="ECO:0000313" key="4">
    <source>
        <dbReference type="Proteomes" id="UP000323608"/>
    </source>
</evidence>
<dbReference type="Proteomes" id="UP000323608">
    <property type="component" value="Unassembled WGS sequence"/>
</dbReference>
<dbReference type="InterPro" id="IPR038696">
    <property type="entry name" value="IalB_sf"/>
</dbReference>
<protein>
    <recommendedName>
        <fullName evidence="5">Invasion associated locus B family protein</fullName>
    </recommendedName>
</protein>
<feature type="compositionally biased region" description="Low complexity" evidence="1">
    <location>
        <begin position="58"/>
        <end position="71"/>
    </location>
</feature>
<proteinExistence type="predicted"/>
<accession>A0A5B0WAB7</accession>
<feature type="region of interest" description="Disordered" evidence="1">
    <location>
        <begin position="29"/>
        <end position="73"/>
    </location>
</feature>
<gene>
    <name evidence="3" type="ORF">FP026_06730</name>
</gene>
<name>A0A5B0WAB7_RHITR</name>
<comment type="caution">
    <text evidence="3">The sequence shown here is derived from an EMBL/GenBank/DDBJ whole genome shotgun (WGS) entry which is preliminary data.</text>
</comment>
<feature type="signal peptide" evidence="2">
    <location>
        <begin position="1"/>
        <end position="30"/>
    </location>
</feature>
<evidence type="ECO:0000256" key="2">
    <source>
        <dbReference type="SAM" id="SignalP"/>
    </source>
</evidence>
<evidence type="ECO:0000313" key="3">
    <source>
        <dbReference type="EMBL" id="KAA1183722.1"/>
    </source>
</evidence>
<dbReference type="Pfam" id="PF06776">
    <property type="entry name" value="IalB"/>
    <property type="match status" value="1"/>
</dbReference>
<feature type="chain" id="PRO_5022749980" description="Invasion associated locus B family protein" evidence="2">
    <location>
        <begin position="31"/>
        <end position="214"/>
    </location>
</feature>
<organism evidence="3 4">
    <name type="scientific">Rhizobium tropici</name>
    <dbReference type="NCBI Taxonomy" id="398"/>
    <lineage>
        <taxon>Bacteria</taxon>
        <taxon>Pseudomonadati</taxon>
        <taxon>Pseudomonadota</taxon>
        <taxon>Alphaproteobacteria</taxon>
        <taxon>Hyphomicrobiales</taxon>
        <taxon>Rhizobiaceae</taxon>
        <taxon>Rhizobium/Agrobacterium group</taxon>
        <taxon>Rhizobium</taxon>
    </lineage>
</organism>
<keyword evidence="2" id="KW-0732">Signal</keyword>
<evidence type="ECO:0008006" key="5">
    <source>
        <dbReference type="Google" id="ProtNLM"/>
    </source>
</evidence>
<dbReference type="Gene3D" id="2.60.40.1880">
    <property type="entry name" value="Invasion associated locus B (IalB) protein"/>
    <property type="match status" value="1"/>
</dbReference>
<dbReference type="EMBL" id="VNIP01000004">
    <property type="protein sequence ID" value="KAA1183722.1"/>
    <property type="molecule type" value="Genomic_DNA"/>
</dbReference>
<sequence>MEERMRQSWQSAIGCIAFLLLQVVAPSAFGGENAAPPQSDPPKAAEPDKGNPAPITPAPSTGSPAASSGGPQVTEQKFDAWTLQCSTDKALKPPCQIMYRLTSPDQKQVFLVISMARSAENKVGMQMALPLGFSIQAGVKIGFGDKYSTMAKVSRCTNQGCLVEGLCPPGMLDALLKEKSGKVSIRMMQGNTAELPISLGGFSAAYRAMEANNG</sequence>
<dbReference type="AlphaFoldDB" id="A0A5B0WAB7"/>
<evidence type="ECO:0000256" key="1">
    <source>
        <dbReference type="SAM" id="MobiDB-lite"/>
    </source>
</evidence>
<reference evidence="3 4" key="1">
    <citation type="submission" date="2019-07" db="EMBL/GenBank/DDBJ databases">
        <title>The Draft Genome Sequence of Rhizobium tropici SARCC-755 Associated with Superior Nodulation on Pigeonpea (Cajanus cajan (L.) Millsp.).</title>
        <authorList>
            <person name="Bopape F.L."/>
            <person name="Hassen A.I."/>
            <person name="Swanevelder Z.H."/>
            <person name="Gwata E.T."/>
        </authorList>
    </citation>
    <scope>NUCLEOTIDE SEQUENCE [LARGE SCALE GENOMIC DNA]</scope>
    <source>
        <strain evidence="3 4">SARCC-755</strain>
    </source>
</reference>
<dbReference type="InterPro" id="IPR010642">
    <property type="entry name" value="Invasion_prot_B"/>
</dbReference>
<dbReference type="OrthoDB" id="9797912at2"/>